<dbReference type="CDD" id="cd00761">
    <property type="entry name" value="Glyco_tranf_GTA_type"/>
    <property type="match status" value="1"/>
</dbReference>
<evidence type="ECO:0000313" key="2">
    <source>
        <dbReference type="EMBL" id="QDQ27269.1"/>
    </source>
</evidence>
<proteinExistence type="predicted"/>
<feature type="domain" description="Glycosyltransferase 2-like" evidence="1">
    <location>
        <begin position="8"/>
        <end position="129"/>
    </location>
</feature>
<dbReference type="KEGG" id="cari:FNU76_13345"/>
<protein>
    <submittedName>
        <fullName evidence="2">Glycosyltransferase</fullName>
    </submittedName>
</protein>
<dbReference type="InterPro" id="IPR050834">
    <property type="entry name" value="Glycosyltransf_2"/>
</dbReference>
<dbReference type="PANTHER" id="PTHR43685">
    <property type="entry name" value="GLYCOSYLTRANSFERASE"/>
    <property type="match status" value="1"/>
</dbReference>
<dbReference type="EMBL" id="CP041730">
    <property type="protein sequence ID" value="QDQ27269.1"/>
    <property type="molecule type" value="Genomic_DNA"/>
</dbReference>
<dbReference type="SUPFAM" id="SSF53448">
    <property type="entry name" value="Nucleotide-diphospho-sugar transferases"/>
    <property type="match status" value="1"/>
</dbReference>
<dbReference type="PANTHER" id="PTHR43685:SF2">
    <property type="entry name" value="GLYCOSYLTRANSFERASE 2-LIKE DOMAIN-CONTAINING PROTEIN"/>
    <property type="match status" value="1"/>
</dbReference>
<dbReference type="Gene3D" id="3.90.550.10">
    <property type="entry name" value="Spore Coat Polysaccharide Biosynthesis Protein SpsA, Chain A"/>
    <property type="match status" value="1"/>
</dbReference>
<accession>A0A516SGH5</accession>
<organism evidence="2 3">
    <name type="scientific">Chitinimonas arctica</name>
    <dbReference type="NCBI Taxonomy" id="2594795"/>
    <lineage>
        <taxon>Bacteria</taxon>
        <taxon>Pseudomonadati</taxon>
        <taxon>Pseudomonadota</taxon>
        <taxon>Betaproteobacteria</taxon>
        <taxon>Neisseriales</taxon>
        <taxon>Chitinibacteraceae</taxon>
        <taxon>Chitinimonas</taxon>
    </lineage>
</organism>
<dbReference type="OrthoDB" id="3226099at2"/>
<dbReference type="InterPro" id="IPR001173">
    <property type="entry name" value="Glyco_trans_2-like"/>
</dbReference>
<dbReference type="GO" id="GO:0016740">
    <property type="term" value="F:transferase activity"/>
    <property type="evidence" value="ECO:0007669"/>
    <property type="project" value="UniProtKB-KW"/>
</dbReference>
<sequence>MSGTPCLSVVIPVHQAAPFLPALWAALSRQTLDDIEFIFVDDGSRDDGYAWLQTHTRDDPRVTLLRHEHALGVSAARNSGVDQARGRYLGFCDADDLPGPQHYALLVSLAESQSLDIAIGNGQLFNREIGDLDETIVGLPKPVQAVEGAAWLAHCHAQREWVYAVFLVVLRRDWAAPLAISFPPGMVHEDVVWINRLLLAARRVAHCPAASYHYRQNPLSIMRNPSESARLQRIAGHLAAVRALRDMAESAQAAAAPSLLCQAHVELNKALGLLKELPPAARRQAARTLVDGALLRWFWRTGRRASWRRRIVQTWLRRWLPI</sequence>
<dbReference type="RefSeq" id="WP_144278662.1">
    <property type="nucleotide sequence ID" value="NZ_CP041730.1"/>
</dbReference>
<keyword evidence="3" id="KW-1185">Reference proteome</keyword>
<evidence type="ECO:0000259" key="1">
    <source>
        <dbReference type="Pfam" id="PF00535"/>
    </source>
</evidence>
<dbReference type="InterPro" id="IPR029044">
    <property type="entry name" value="Nucleotide-diphossugar_trans"/>
</dbReference>
<dbReference type="Proteomes" id="UP000317550">
    <property type="component" value="Chromosome"/>
</dbReference>
<name>A0A516SGH5_9NEIS</name>
<gene>
    <name evidence="2" type="ORF">FNU76_13345</name>
</gene>
<evidence type="ECO:0000313" key="3">
    <source>
        <dbReference type="Proteomes" id="UP000317550"/>
    </source>
</evidence>
<dbReference type="Pfam" id="PF00535">
    <property type="entry name" value="Glycos_transf_2"/>
    <property type="match status" value="1"/>
</dbReference>
<keyword evidence="2" id="KW-0808">Transferase</keyword>
<reference evidence="3" key="1">
    <citation type="submission" date="2019-07" db="EMBL/GenBank/DDBJ databases">
        <title>Chitinimonas sp. nov., isolated from Ny-Alesund, arctica soil.</title>
        <authorList>
            <person name="Xu Q."/>
            <person name="Peng F."/>
        </authorList>
    </citation>
    <scope>NUCLEOTIDE SEQUENCE [LARGE SCALE GENOMIC DNA]</scope>
    <source>
        <strain evidence="3">R3-44</strain>
    </source>
</reference>
<dbReference type="AlphaFoldDB" id="A0A516SGH5"/>